<organism evidence="1 2">
    <name type="scientific">Penicillium thymicola</name>
    <dbReference type="NCBI Taxonomy" id="293382"/>
    <lineage>
        <taxon>Eukaryota</taxon>
        <taxon>Fungi</taxon>
        <taxon>Dikarya</taxon>
        <taxon>Ascomycota</taxon>
        <taxon>Pezizomycotina</taxon>
        <taxon>Eurotiomycetes</taxon>
        <taxon>Eurotiomycetidae</taxon>
        <taxon>Eurotiales</taxon>
        <taxon>Aspergillaceae</taxon>
        <taxon>Penicillium</taxon>
    </lineage>
</organism>
<comment type="caution">
    <text evidence="1">The sequence shown here is derived from an EMBL/GenBank/DDBJ whole genome shotgun (WGS) entry which is preliminary data.</text>
</comment>
<accession>A0AAI9TDC6</accession>
<evidence type="ECO:0000313" key="1">
    <source>
        <dbReference type="EMBL" id="KAJ9485027.1"/>
    </source>
</evidence>
<gene>
    <name evidence="1" type="ORF">VN97_g8333</name>
</gene>
<sequence length="227" mass="25673">MTEWLFSISFSSSNNIHFFLTCHPHFLSFFYSSSISSHLSLTFSFSLSLSLQQTPPTSNMFIPLPPAIPPPAGSPVAALQHPNNHLQNLGAAYNPELPISAAFRLISLQRGWKPGSKTWKANWNACMNDEYDRLIGYRVANLATWQELCAKVGINDSFTSINQCKKALVRVHVNLVDLLDLWDADHIPTRFKSKTALATYTETHNKFFSRHTAKQDKVLRVLLRKLL</sequence>
<reference evidence="1" key="2">
    <citation type="journal article" date="2016" name="Fungal Biol.">
        <title>Ochratoxin A production by Penicillium thymicola.</title>
        <authorList>
            <person name="Nguyen H.D.T."/>
            <person name="McMullin D.R."/>
            <person name="Ponomareva E."/>
            <person name="Riley R."/>
            <person name="Pomraning K.R."/>
            <person name="Baker S.E."/>
            <person name="Seifert K.A."/>
        </authorList>
    </citation>
    <scope>NUCLEOTIDE SEQUENCE</scope>
    <source>
        <strain evidence="1">DAOM 180753</strain>
    </source>
</reference>
<dbReference type="EMBL" id="LACB01000294">
    <property type="protein sequence ID" value="KAJ9485027.1"/>
    <property type="molecule type" value="Genomic_DNA"/>
</dbReference>
<dbReference type="AlphaFoldDB" id="A0AAI9TDC6"/>
<keyword evidence="2" id="KW-1185">Reference proteome</keyword>
<proteinExistence type="predicted"/>
<name>A0AAI9TDC6_PENTH</name>
<evidence type="ECO:0000313" key="2">
    <source>
        <dbReference type="Proteomes" id="UP001227192"/>
    </source>
</evidence>
<dbReference type="PANTHER" id="PTHR38846:SF1">
    <property type="entry name" value="C3H1-TYPE DOMAIN-CONTAINING PROTEIN"/>
    <property type="match status" value="1"/>
</dbReference>
<reference evidence="1" key="1">
    <citation type="submission" date="2015-06" db="EMBL/GenBank/DDBJ databases">
        <authorList>
            <person name="Nguyen H."/>
        </authorList>
    </citation>
    <scope>NUCLEOTIDE SEQUENCE</scope>
    <source>
        <strain evidence="1">DAOM 180753</strain>
    </source>
</reference>
<dbReference type="Proteomes" id="UP001227192">
    <property type="component" value="Unassembled WGS sequence"/>
</dbReference>
<dbReference type="PANTHER" id="PTHR38846">
    <property type="entry name" value="C3H1-TYPE DOMAIN-CONTAINING PROTEIN"/>
    <property type="match status" value="1"/>
</dbReference>
<protein>
    <submittedName>
        <fullName evidence="1">Uncharacterized protein</fullName>
    </submittedName>
</protein>